<dbReference type="Gramene" id="rna-AYBTSS11_LOCUS24691">
    <property type="protein sequence ID" value="CAJ1972640.1"/>
    <property type="gene ID" value="gene-AYBTSS11_LOCUS24691"/>
</dbReference>
<proteinExistence type="predicted"/>
<accession>A0AA86W0A6</accession>
<name>A0AA86W0A6_9FABA</name>
<keyword evidence="3" id="KW-1185">Reference proteome</keyword>
<feature type="compositionally biased region" description="Basic and acidic residues" evidence="1">
    <location>
        <begin position="31"/>
        <end position="42"/>
    </location>
</feature>
<dbReference type="Proteomes" id="UP001189624">
    <property type="component" value="Chromosome 8"/>
</dbReference>
<feature type="region of interest" description="Disordered" evidence="1">
    <location>
        <begin position="1"/>
        <end position="66"/>
    </location>
</feature>
<feature type="compositionally biased region" description="Polar residues" evidence="1">
    <location>
        <begin position="8"/>
        <end position="28"/>
    </location>
</feature>
<evidence type="ECO:0000256" key="1">
    <source>
        <dbReference type="SAM" id="MobiDB-lite"/>
    </source>
</evidence>
<evidence type="ECO:0000313" key="2">
    <source>
        <dbReference type="EMBL" id="CAJ1972640.1"/>
    </source>
</evidence>
<dbReference type="InterPro" id="IPR014729">
    <property type="entry name" value="Rossmann-like_a/b/a_fold"/>
</dbReference>
<dbReference type="EMBL" id="OY731405">
    <property type="protein sequence ID" value="CAJ1972640.1"/>
    <property type="molecule type" value="Genomic_DNA"/>
</dbReference>
<protein>
    <submittedName>
        <fullName evidence="2">Uncharacterized protein</fullName>
    </submittedName>
</protein>
<sequence length="201" mass="21863">MPVGDMGASSQVRKIMQRSRSLTDTQSDAYVRTRRDNARTHPPDPNPNLRSSISHTQPPMLRDETVGSRSARHSIAAATVSNKVLVAIKAEKVISNTALAWALTHVVHSSDSITLLAVHSAHKTGRRFWNFSRLAGDCTTGPAGMLPERISDISESCAQMVLQLHNQVEVRVKIKVVTGSPSGAVAAEARWSGSHWVILDK</sequence>
<organism evidence="2 3">
    <name type="scientific">Sphenostylis stenocarpa</name>
    <dbReference type="NCBI Taxonomy" id="92480"/>
    <lineage>
        <taxon>Eukaryota</taxon>
        <taxon>Viridiplantae</taxon>
        <taxon>Streptophyta</taxon>
        <taxon>Embryophyta</taxon>
        <taxon>Tracheophyta</taxon>
        <taxon>Spermatophyta</taxon>
        <taxon>Magnoliopsida</taxon>
        <taxon>eudicotyledons</taxon>
        <taxon>Gunneridae</taxon>
        <taxon>Pentapetalae</taxon>
        <taxon>rosids</taxon>
        <taxon>fabids</taxon>
        <taxon>Fabales</taxon>
        <taxon>Fabaceae</taxon>
        <taxon>Papilionoideae</taxon>
        <taxon>50 kb inversion clade</taxon>
        <taxon>NPAAA clade</taxon>
        <taxon>indigoferoid/millettioid clade</taxon>
        <taxon>Phaseoleae</taxon>
        <taxon>Sphenostylis</taxon>
    </lineage>
</organism>
<dbReference type="AlphaFoldDB" id="A0AA86W0A6"/>
<dbReference type="Gene3D" id="3.40.50.620">
    <property type="entry name" value="HUPs"/>
    <property type="match status" value="1"/>
</dbReference>
<feature type="compositionally biased region" description="Polar residues" evidence="1">
    <location>
        <begin position="48"/>
        <end position="57"/>
    </location>
</feature>
<gene>
    <name evidence="2" type="ORF">AYBTSS11_LOCUS24691</name>
</gene>
<evidence type="ECO:0000313" key="3">
    <source>
        <dbReference type="Proteomes" id="UP001189624"/>
    </source>
</evidence>
<reference evidence="2" key="1">
    <citation type="submission" date="2023-10" db="EMBL/GenBank/DDBJ databases">
        <authorList>
            <person name="Domelevo Entfellner J.-B."/>
        </authorList>
    </citation>
    <scope>NUCLEOTIDE SEQUENCE</scope>
</reference>